<dbReference type="PANTHER" id="PTHR42742">
    <property type="entry name" value="TRANSCRIPTIONAL REPRESSOR MPRA"/>
    <property type="match status" value="1"/>
</dbReference>
<dbReference type="EMBL" id="JAGDEL010000018">
    <property type="protein sequence ID" value="MBO1513995.1"/>
    <property type="molecule type" value="Genomic_DNA"/>
</dbReference>
<dbReference type="CDD" id="cd07010">
    <property type="entry name" value="cupin_PMI_type_I_N_bac"/>
    <property type="match status" value="1"/>
</dbReference>
<gene>
    <name evidence="11" type="primary">manA</name>
    <name evidence="11" type="ORF">I7822_20450</name>
</gene>
<evidence type="ECO:0000259" key="10">
    <source>
        <dbReference type="Pfam" id="PF21621"/>
    </source>
</evidence>
<keyword evidence="5 8" id="KW-0479">Metal-binding</keyword>
<dbReference type="InterPro" id="IPR014628">
    <property type="entry name" value="Man6P_isomerase_Firm_short"/>
</dbReference>
<dbReference type="InterPro" id="IPR001250">
    <property type="entry name" value="Man6P_Isoase-1"/>
</dbReference>
<dbReference type="NCBIfam" id="TIGR00218">
    <property type="entry name" value="manA"/>
    <property type="match status" value="1"/>
</dbReference>
<name>A0ABS3N783_9BACI</name>
<dbReference type="GO" id="GO:0004476">
    <property type="term" value="F:mannose-6-phosphate isomerase activity"/>
    <property type="evidence" value="ECO:0007669"/>
    <property type="project" value="UniProtKB-EC"/>
</dbReference>
<evidence type="ECO:0000256" key="1">
    <source>
        <dbReference type="ARBA" id="ARBA00000757"/>
    </source>
</evidence>
<evidence type="ECO:0000313" key="11">
    <source>
        <dbReference type="EMBL" id="MBO1513995.1"/>
    </source>
</evidence>
<reference evidence="11 12" key="1">
    <citation type="submission" date="2021-03" db="EMBL/GenBank/DDBJ databases">
        <title>Whole genome sequence of Metabacillus bambusae BG109.</title>
        <authorList>
            <person name="Jeong J.W."/>
        </authorList>
    </citation>
    <scope>NUCLEOTIDE SEQUENCE [LARGE SCALE GENOMIC DNA]</scope>
    <source>
        <strain evidence="11 12">BG109</strain>
    </source>
</reference>
<accession>A0ABS3N783</accession>
<keyword evidence="6 8" id="KW-0862">Zinc</keyword>
<dbReference type="InterPro" id="IPR049071">
    <property type="entry name" value="MPI_cupin_dom"/>
</dbReference>
<evidence type="ECO:0000259" key="9">
    <source>
        <dbReference type="Pfam" id="PF20511"/>
    </source>
</evidence>
<feature type="domain" description="Mannose-6-phosphate isomerase cupin" evidence="10">
    <location>
        <begin position="270"/>
        <end position="348"/>
    </location>
</feature>
<keyword evidence="7 8" id="KW-0413">Isomerase</keyword>
<evidence type="ECO:0000313" key="12">
    <source>
        <dbReference type="Proteomes" id="UP000663981"/>
    </source>
</evidence>
<dbReference type="PIRSF" id="PIRSF036894">
    <property type="entry name" value="PMI_Firm_short"/>
    <property type="match status" value="1"/>
</dbReference>
<protein>
    <recommendedName>
        <fullName evidence="4 8">Mannose-6-phosphate isomerase</fullName>
        <ecNumber evidence="4 8">5.3.1.8</ecNumber>
    </recommendedName>
</protein>
<dbReference type="Pfam" id="PF21621">
    <property type="entry name" value="MPI_cupin_dom"/>
    <property type="match status" value="1"/>
</dbReference>
<dbReference type="InterPro" id="IPR046457">
    <property type="entry name" value="PMI_typeI_cat"/>
</dbReference>
<sequence>MNTTHDSTEKRLLEQSDEVLLVTNKIDCKEEKYVIELLKLKPVFKERIWGGTTLKDSFGYEIPSEQTGECWAISAHPNGNSTVENGPFEGKELSWLWEHHRELFGNVSGNCFPLLTKILDAKTDLSVQVHPNDQYAKVNENGELGKTECWYIIDCKQDAEMIFGHHAHSKEQLVQMIHSGRWEDLLRRVKIKPGDFFYVPSGTIHALCEETLVLETQQSSDTTYRVYDYDRVDQNGEKRELHLQKAIDVTTVPDTENKANLQTEVQDGTKITTFVEGEYFSVYKWEVTGDYQTERKAPFLLCSVIKGQGEVTTGQETLPVKKGDHFILTAHTTQLTVSGTLELIVSHP</sequence>
<evidence type="ECO:0000256" key="3">
    <source>
        <dbReference type="ARBA" id="ARBA00010772"/>
    </source>
</evidence>
<comment type="cofactor">
    <cofactor evidence="2 8">
        <name>Zn(2+)</name>
        <dbReference type="ChEBI" id="CHEBI:29105"/>
    </cofactor>
</comment>
<evidence type="ECO:0000256" key="7">
    <source>
        <dbReference type="ARBA" id="ARBA00023235"/>
    </source>
</evidence>
<organism evidence="11 12">
    <name type="scientific">Metabacillus bambusae</name>
    <dbReference type="NCBI Taxonomy" id="2795218"/>
    <lineage>
        <taxon>Bacteria</taxon>
        <taxon>Bacillati</taxon>
        <taxon>Bacillota</taxon>
        <taxon>Bacilli</taxon>
        <taxon>Bacillales</taxon>
        <taxon>Bacillaceae</taxon>
        <taxon>Metabacillus</taxon>
    </lineage>
</organism>
<evidence type="ECO:0000256" key="5">
    <source>
        <dbReference type="ARBA" id="ARBA00022723"/>
    </source>
</evidence>
<comment type="similarity">
    <text evidence="3 8">Belongs to the mannose-6-phosphate isomerase type 1 family.</text>
</comment>
<dbReference type="InterPro" id="IPR011051">
    <property type="entry name" value="RmlC_Cupin_sf"/>
</dbReference>
<dbReference type="InterPro" id="IPR014710">
    <property type="entry name" value="RmlC-like_jellyroll"/>
</dbReference>
<keyword evidence="12" id="KW-1185">Reference proteome</keyword>
<dbReference type="SUPFAM" id="SSF51182">
    <property type="entry name" value="RmlC-like cupins"/>
    <property type="match status" value="1"/>
</dbReference>
<evidence type="ECO:0000256" key="4">
    <source>
        <dbReference type="ARBA" id="ARBA00011956"/>
    </source>
</evidence>
<dbReference type="InterPro" id="IPR051804">
    <property type="entry name" value="Carb_Metab_Reg_Kinase/Isom"/>
</dbReference>
<comment type="catalytic activity">
    <reaction evidence="1 8">
        <text>D-mannose 6-phosphate = D-fructose 6-phosphate</text>
        <dbReference type="Rhea" id="RHEA:12356"/>
        <dbReference type="ChEBI" id="CHEBI:58735"/>
        <dbReference type="ChEBI" id="CHEBI:61527"/>
        <dbReference type="EC" id="5.3.1.8"/>
    </reaction>
</comment>
<evidence type="ECO:0000256" key="8">
    <source>
        <dbReference type="PIRNR" id="PIRNR036894"/>
    </source>
</evidence>
<dbReference type="Pfam" id="PF20511">
    <property type="entry name" value="PMI_typeI_cat"/>
    <property type="match status" value="1"/>
</dbReference>
<proteinExistence type="inferred from homology"/>
<evidence type="ECO:0000256" key="6">
    <source>
        <dbReference type="ARBA" id="ARBA00022833"/>
    </source>
</evidence>
<comment type="caution">
    <text evidence="11">The sequence shown here is derived from an EMBL/GenBank/DDBJ whole genome shotgun (WGS) entry which is preliminary data.</text>
</comment>
<dbReference type="Gene3D" id="2.60.120.10">
    <property type="entry name" value="Jelly Rolls"/>
    <property type="match status" value="2"/>
</dbReference>
<feature type="domain" description="Phosphomannose isomerase type I catalytic" evidence="9">
    <location>
        <begin position="37"/>
        <end position="151"/>
    </location>
</feature>
<dbReference type="PANTHER" id="PTHR42742:SF3">
    <property type="entry name" value="FRUCTOKINASE"/>
    <property type="match status" value="1"/>
</dbReference>
<evidence type="ECO:0000256" key="2">
    <source>
        <dbReference type="ARBA" id="ARBA00001947"/>
    </source>
</evidence>
<dbReference type="Proteomes" id="UP000663981">
    <property type="component" value="Unassembled WGS sequence"/>
</dbReference>
<dbReference type="EC" id="5.3.1.8" evidence="4 8"/>